<keyword evidence="1" id="KW-0732">Signal</keyword>
<dbReference type="RefSeq" id="WP_068811845.1">
    <property type="nucleotide sequence ID" value="NZ_BMIY01000008.1"/>
</dbReference>
<dbReference type="OrthoDB" id="194048at2"/>
<organism evidence="2 3">
    <name type="scientific">Pseudohongiella nitratireducens</name>
    <dbReference type="NCBI Taxonomy" id="1768907"/>
    <lineage>
        <taxon>Bacteria</taxon>
        <taxon>Pseudomonadati</taxon>
        <taxon>Pseudomonadota</taxon>
        <taxon>Gammaproteobacteria</taxon>
        <taxon>Pseudomonadales</taxon>
        <taxon>Pseudohongiellaceae</taxon>
        <taxon>Pseudohongiella</taxon>
    </lineage>
</organism>
<reference evidence="2" key="2">
    <citation type="submission" date="2020-09" db="EMBL/GenBank/DDBJ databases">
        <authorList>
            <person name="Sun Q."/>
            <person name="Zhou Y."/>
        </authorList>
    </citation>
    <scope>NUCLEOTIDE SEQUENCE</scope>
    <source>
        <strain evidence="2">CGMCC 1.15425</strain>
    </source>
</reference>
<dbReference type="Proteomes" id="UP000627715">
    <property type="component" value="Unassembled WGS sequence"/>
</dbReference>
<keyword evidence="3" id="KW-1185">Reference proteome</keyword>
<gene>
    <name evidence="2" type="ORF">GCM10011403_19440</name>
</gene>
<comment type="caution">
    <text evidence="2">The sequence shown here is derived from an EMBL/GenBank/DDBJ whole genome shotgun (WGS) entry which is preliminary data.</text>
</comment>
<reference evidence="2" key="1">
    <citation type="journal article" date="2014" name="Int. J. Syst. Evol. Microbiol.">
        <title>Complete genome sequence of Corynebacterium casei LMG S-19264T (=DSM 44701T), isolated from a smear-ripened cheese.</title>
        <authorList>
            <consortium name="US DOE Joint Genome Institute (JGI-PGF)"/>
            <person name="Walter F."/>
            <person name="Albersmeier A."/>
            <person name="Kalinowski J."/>
            <person name="Ruckert C."/>
        </authorList>
    </citation>
    <scope>NUCLEOTIDE SEQUENCE</scope>
    <source>
        <strain evidence="2">CGMCC 1.15425</strain>
    </source>
</reference>
<protein>
    <recommendedName>
        <fullName evidence="4">Transporter</fullName>
    </recommendedName>
</protein>
<feature type="signal peptide" evidence="1">
    <location>
        <begin position="1"/>
        <end position="23"/>
    </location>
</feature>
<feature type="chain" id="PRO_5037035514" description="Transporter" evidence="1">
    <location>
        <begin position="24"/>
        <end position="268"/>
    </location>
</feature>
<proteinExistence type="predicted"/>
<evidence type="ECO:0008006" key="4">
    <source>
        <dbReference type="Google" id="ProtNLM"/>
    </source>
</evidence>
<name>A0A916QJ71_9GAMM</name>
<dbReference type="EMBL" id="BMIY01000008">
    <property type="protein sequence ID" value="GFZ76618.1"/>
    <property type="molecule type" value="Genomic_DNA"/>
</dbReference>
<evidence type="ECO:0000313" key="2">
    <source>
        <dbReference type="EMBL" id="GFZ76618.1"/>
    </source>
</evidence>
<sequence>MHGSNTVLMLAGMALSVAEFASAQPSTFDEMSPAVTHTTSIGAYYSRGKYGDEYAETDTRIRYLPVAHEVKRGSWRYKATVPALEISGPANVLVNLGSVGGIGTRAQASGLGDIVLNATYELPPLGRNLPFLDLGVEVKLPTADDSRGLGTGRLDAGVQLDAFQVVRGNTLFGTLGYKYRRPSPVYPDIRNAWIASLGVGRTIAGDWQGGVIYDYRQAVSDLTGETHELLPYLSVSATERLQMMFYIIHGFTDDSPDRGLGIQMSFQW</sequence>
<dbReference type="InterPro" id="IPR025737">
    <property type="entry name" value="FApF"/>
</dbReference>
<dbReference type="AlphaFoldDB" id="A0A916QJ71"/>
<dbReference type="Pfam" id="PF13557">
    <property type="entry name" value="Phenol_MetA_deg"/>
    <property type="match status" value="1"/>
</dbReference>
<evidence type="ECO:0000256" key="1">
    <source>
        <dbReference type="SAM" id="SignalP"/>
    </source>
</evidence>
<evidence type="ECO:0000313" key="3">
    <source>
        <dbReference type="Proteomes" id="UP000627715"/>
    </source>
</evidence>
<accession>A0A916QJ71</accession>